<feature type="domain" description="FYVE-type" evidence="6">
    <location>
        <begin position="261"/>
        <end position="320"/>
    </location>
</feature>
<dbReference type="PANTHER" id="PTHR13510:SF44">
    <property type="entry name" value="RABENOSYN-5"/>
    <property type="match status" value="1"/>
</dbReference>
<reference evidence="7" key="1">
    <citation type="submission" date="2024-01" db="EMBL/GenBank/DDBJ databases">
        <authorList>
            <person name="Webb A."/>
        </authorList>
    </citation>
    <scope>NUCLEOTIDE SEQUENCE</scope>
    <source>
        <strain evidence="7">Pm1</strain>
    </source>
</reference>
<dbReference type="PROSITE" id="PS50178">
    <property type="entry name" value="ZF_FYVE"/>
    <property type="match status" value="1"/>
</dbReference>
<keyword evidence="1" id="KW-0479">Metal-binding</keyword>
<feature type="region of interest" description="Disordered" evidence="5">
    <location>
        <begin position="391"/>
        <end position="440"/>
    </location>
</feature>
<dbReference type="InterPro" id="IPR011011">
    <property type="entry name" value="Znf_FYVE_PHD"/>
</dbReference>
<dbReference type="InterPro" id="IPR017455">
    <property type="entry name" value="Znf_FYVE-rel"/>
</dbReference>
<dbReference type="PANTHER" id="PTHR13510">
    <property type="entry name" value="FYVE-FINGER-CONTAINING RAB5 EFFECTOR PROTEIN RABENOSYN-5-RELATED"/>
    <property type="match status" value="1"/>
</dbReference>
<evidence type="ECO:0000256" key="2">
    <source>
        <dbReference type="ARBA" id="ARBA00022771"/>
    </source>
</evidence>
<sequence>MQLRFPLPPGYFAEFDLLPDEKRSQRHRLENLEISPSQRTNSIATGDVARKGQLTNWVCTATPGPVEADLFARSRQSMSSHSHSGPTDMDQLSFSTRSTRDGEPPRRSIQPSVIGYGVTRTSYLGLKWKLSRTVGGNRDCCYMEYVGLSEDADGQHFGYHVMESVPVHNCPHFEDNSIVRAHVSFCFIFRPGKLADQVEVFMQGAYDSSADALTAGGVGDYRSTMDMLFNLPSTLVGAEAKKVSAMVVKQSSAHRSASTVDQSSHHCFICRTKSKLLSLHSNCQTCGAVMCGKCRIRVVTFSRRGKIKVSCCKLCMVMVRDQSPFAGEELELQQSASSKKLFDEQSRSSSSRGSMIAKPDMINSSISTMSLSDSEYAMSYHSWQSSSVSSMPSDCSDSFDGSSGTFSSSDPFDGPKDACVAGSQPPMHAPVSYQSEQQRQYEQQQLQMQQFLIRQRMKQSAEAGYSTMPGTRQQPTTREGLYNQMLELRVQAERAYDLTNQNGNMINSQR</sequence>
<dbReference type="GO" id="GO:0008270">
    <property type="term" value="F:zinc ion binding"/>
    <property type="evidence" value="ECO:0007669"/>
    <property type="project" value="UniProtKB-KW"/>
</dbReference>
<evidence type="ECO:0000256" key="4">
    <source>
        <dbReference type="PROSITE-ProRule" id="PRU00091"/>
    </source>
</evidence>
<feature type="region of interest" description="Disordered" evidence="5">
    <location>
        <begin position="336"/>
        <end position="359"/>
    </location>
</feature>
<accession>A0AAV1UUD6</accession>
<evidence type="ECO:0000259" key="6">
    <source>
        <dbReference type="PROSITE" id="PS50178"/>
    </source>
</evidence>
<dbReference type="Proteomes" id="UP001162060">
    <property type="component" value="Unassembled WGS sequence"/>
</dbReference>
<dbReference type="InterPro" id="IPR013083">
    <property type="entry name" value="Znf_RING/FYVE/PHD"/>
</dbReference>
<evidence type="ECO:0000256" key="1">
    <source>
        <dbReference type="ARBA" id="ARBA00022723"/>
    </source>
</evidence>
<dbReference type="Gene3D" id="3.30.40.10">
    <property type="entry name" value="Zinc/RING finger domain, C3HC4 (zinc finger)"/>
    <property type="match status" value="1"/>
</dbReference>
<comment type="caution">
    <text evidence="7">The sequence shown here is derived from an EMBL/GenBank/DDBJ whole genome shotgun (WGS) entry which is preliminary data.</text>
</comment>
<evidence type="ECO:0000256" key="5">
    <source>
        <dbReference type="SAM" id="MobiDB-lite"/>
    </source>
</evidence>
<dbReference type="CDD" id="cd00065">
    <property type="entry name" value="FYVE_like_SF"/>
    <property type="match status" value="1"/>
</dbReference>
<gene>
    <name evidence="7" type="ORF">PM001_LOCUS22427</name>
</gene>
<keyword evidence="3" id="KW-0862">Zinc</keyword>
<dbReference type="AlphaFoldDB" id="A0AAV1UUD6"/>
<evidence type="ECO:0000313" key="8">
    <source>
        <dbReference type="Proteomes" id="UP001162060"/>
    </source>
</evidence>
<feature type="compositionally biased region" description="Low complexity" evidence="5">
    <location>
        <begin position="74"/>
        <end position="84"/>
    </location>
</feature>
<feature type="compositionally biased region" description="Low complexity" evidence="5">
    <location>
        <begin position="391"/>
        <end position="412"/>
    </location>
</feature>
<dbReference type="EMBL" id="CAKLBY020000227">
    <property type="protein sequence ID" value="CAK7937277.1"/>
    <property type="molecule type" value="Genomic_DNA"/>
</dbReference>
<protein>
    <recommendedName>
        <fullName evidence="6">FYVE-type domain-containing protein</fullName>
    </recommendedName>
</protein>
<evidence type="ECO:0000313" key="7">
    <source>
        <dbReference type="EMBL" id="CAK7937277.1"/>
    </source>
</evidence>
<evidence type="ECO:0000256" key="3">
    <source>
        <dbReference type="ARBA" id="ARBA00022833"/>
    </source>
</evidence>
<name>A0AAV1UUD6_9STRA</name>
<dbReference type="InterPro" id="IPR052727">
    <property type="entry name" value="Rab4/Rab5_effector"/>
</dbReference>
<dbReference type="SUPFAM" id="SSF57903">
    <property type="entry name" value="FYVE/PHD zinc finger"/>
    <property type="match status" value="1"/>
</dbReference>
<proteinExistence type="predicted"/>
<organism evidence="7 8">
    <name type="scientific">Peronospora matthiolae</name>
    <dbReference type="NCBI Taxonomy" id="2874970"/>
    <lineage>
        <taxon>Eukaryota</taxon>
        <taxon>Sar</taxon>
        <taxon>Stramenopiles</taxon>
        <taxon>Oomycota</taxon>
        <taxon>Peronosporomycetes</taxon>
        <taxon>Peronosporales</taxon>
        <taxon>Peronosporaceae</taxon>
        <taxon>Peronospora</taxon>
    </lineage>
</organism>
<keyword evidence="2 4" id="KW-0863">Zinc-finger</keyword>
<feature type="region of interest" description="Disordered" evidence="5">
    <location>
        <begin position="74"/>
        <end position="111"/>
    </location>
</feature>